<dbReference type="Pfam" id="PF01554">
    <property type="entry name" value="MatE"/>
    <property type="match status" value="2"/>
</dbReference>
<dbReference type="GO" id="GO:0005886">
    <property type="term" value="C:plasma membrane"/>
    <property type="evidence" value="ECO:0007669"/>
    <property type="project" value="UniProtKB-SubCell"/>
</dbReference>
<feature type="transmembrane region" description="Helical" evidence="13">
    <location>
        <begin position="100"/>
        <end position="119"/>
    </location>
</feature>
<keyword evidence="6" id="KW-0050">Antiport</keyword>
<feature type="transmembrane region" description="Helical" evidence="13">
    <location>
        <begin position="171"/>
        <end position="189"/>
    </location>
</feature>
<feature type="transmembrane region" description="Helical" evidence="13">
    <location>
        <begin position="20"/>
        <end position="40"/>
    </location>
</feature>
<dbReference type="PIRSF" id="PIRSF006603">
    <property type="entry name" value="DinF"/>
    <property type="match status" value="1"/>
</dbReference>
<evidence type="ECO:0000256" key="11">
    <source>
        <dbReference type="ARBA" id="ARBA00023136"/>
    </source>
</evidence>
<evidence type="ECO:0000256" key="4">
    <source>
        <dbReference type="ARBA" id="ARBA00020268"/>
    </source>
</evidence>
<keyword evidence="5" id="KW-0813">Transport</keyword>
<comment type="caution">
    <text evidence="14">The sequence shown here is derived from an EMBL/GenBank/DDBJ whole genome shotgun (WGS) entry which is preliminary data.</text>
</comment>
<keyword evidence="10" id="KW-0406">Ion transport</keyword>
<evidence type="ECO:0000313" key="14">
    <source>
        <dbReference type="EMBL" id="TCL45330.1"/>
    </source>
</evidence>
<dbReference type="GO" id="GO:0042910">
    <property type="term" value="F:xenobiotic transmembrane transporter activity"/>
    <property type="evidence" value="ECO:0007669"/>
    <property type="project" value="InterPro"/>
</dbReference>
<dbReference type="PANTHER" id="PTHR43298:SF2">
    <property type="entry name" value="FMN_FAD EXPORTER YEEO-RELATED"/>
    <property type="match status" value="1"/>
</dbReference>
<comment type="similarity">
    <text evidence="3">Belongs to the multi antimicrobial extrusion (MATE) (TC 2.A.66.1) family.</text>
</comment>
<keyword evidence="15" id="KW-1185">Reference proteome</keyword>
<sequence>MAAEKSINVLSLGKNPVQTVLLLSWPAIIEQIMLTMVNYVDTAMVGSLGAHATAAVGITASCLNMLNGLFAAFGIGFSIQVAQNIGAGDYEECRRAIRQAVLSVFSFGILVTLFCQAIASPLPVWLGADPGIVEDAGAYFRIISSIMVLHMGSAVYSAILRCSGDTKTPMLLNVLTNVLNVILNTLFIFPTKTYQSFLGPITLPGLGWGVRGAATASAISMGTIGLLLLITTFCRKGEAHISLRQDWRFSPHIWRTAAYFGLPVAFERFTISFGAIIYTTMVSRLGTVALAAHTIANTAEGISYLPANGIQFAATTLVGQAKGAEDREMAFRFGRIVTRMGLILGAVMLVVLFIFAEPLVSIFTSDPQVIHFASGVLRIEALIQPLLNASIVLVGVMRGGGDVRYQFFVSLFCMWGIRLVSAYILAFPCGLGIYGIWCGMATDLGMRGVLNLLRFRSGKWYRDVG</sequence>
<name>A0A9X8ULD8_9FIRM</name>
<keyword evidence="9 13" id="KW-1133">Transmembrane helix</keyword>
<dbReference type="GO" id="GO:0006811">
    <property type="term" value="P:monoatomic ion transport"/>
    <property type="evidence" value="ECO:0007669"/>
    <property type="project" value="UniProtKB-KW"/>
</dbReference>
<comment type="subcellular location">
    <subcellularLocation>
        <location evidence="2">Cell membrane</location>
        <topology evidence="2">Multi-pass membrane protein</topology>
    </subcellularLocation>
</comment>
<dbReference type="GO" id="GO:0015297">
    <property type="term" value="F:antiporter activity"/>
    <property type="evidence" value="ECO:0007669"/>
    <property type="project" value="UniProtKB-KW"/>
</dbReference>
<evidence type="ECO:0000256" key="1">
    <source>
        <dbReference type="ARBA" id="ARBA00003408"/>
    </source>
</evidence>
<evidence type="ECO:0000256" key="13">
    <source>
        <dbReference type="SAM" id="Phobius"/>
    </source>
</evidence>
<dbReference type="NCBIfam" id="TIGR00797">
    <property type="entry name" value="matE"/>
    <property type="match status" value="1"/>
</dbReference>
<evidence type="ECO:0000256" key="3">
    <source>
        <dbReference type="ARBA" id="ARBA00010199"/>
    </source>
</evidence>
<dbReference type="InterPro" id="IPR048279">
    <property type="entry name" value="MdtK-like"/>
</dbReference>
<organism evidence="14 15">
    <name type="scientific">Harryflintia acetispora</name>
    <dbReference type="NCBI Taxonomy" id="1849041"/>
    <lineage>
        <taxon>Bacteria</taxon>
        <taxon>Bacillati</taxon>
        <taxon>Bacillota</taxon>
        <taxon>Clostridia</taxon>
        <taxon>Eubacteriales</taxon>
        <taxon>Oscillospiraceae</taxon>
        <taxon>Harryflintia</taxon>
    </lineage>
</organism>
<evidence type="ECO:0000313" key="15">
    <source>
        <dbReference type="Proteomes" id="UP000294682"/>
    </source>
</evidence>
<dbReference type="EMBL" id="SLUK01000001">
    <property type="protein sequence ID" value="TCL45330.1"/>
    <property type="molecule type" value="Genomic_DNA"/>
</dbReference>
<feature type="transmembrane region" description="Helical" evidence="13">
    <location>
        <begin position="408"/>
        <end position="427"/>
    </location>
</feature>
<evidence type="ECO:0000256" key="8">
    <source>
        <dbReference type="ARBA" id="ARBA00022692"/>
    </source>
</evidence>
<keyword evidence="8 13" id="KW-0812">Transmembrane</keyword>
<evidence type="ECO:0000256" key="12">
    <source>
        <dbReference type="ARBA" id="ARBA00031636"/>
    </source>
</evidence>
<dbReference type="AlphaFoldDB" id="A0A9X8ULD8"/>
<dbReference type="OrthoDB" id="9780160at2"/>
<dbReference type="Proteomes" id="UP000294682">
    <property type="component" value="Unassembled WGS sequence"/>
</dbReference>
<feature type="transmembrane region" description="Helical" evidence="13">
    <location>
        <begin position="52"/>
        <end position="79"/>
    </location>
</feature>
<dbReference type="CDD" id="cd13137">
    <property type="entry name" value="MATE_NorM_like"/>
    <property type="match status" value="1"/>
</dbReference>
<feature type="transmembrane region" description="Helical" evidence="13">
    <location>
        <begin position="209"/>
        <end position="234"/>
    </location>
</feature>
<evidence type="ECO:0000256" key="5">
    <source>
        <dbReference type="ARBA" id="ARBA00022448"/>
    </source>
</evidence>
<feature type="transmembrane region" description="Helical" evidence="13">
    <location>
        <begin position="336"/>
        <end position="356"/>
    </location>
</feature>
<protein>
    <recommendedName>
        <fullName evidence="4">Probable multidrug resistance protein NorM</fullName>
    </recommendedName>
    <alternativeName>
        <fullName evidence="12">Multidrug-efflux transporter</fullName>
    </alternativeName>
</protein>
<keyword evidence="7" id="KW-1003">Cell membrane</keyword>
<reference evidence="14 15" key="1">
    <citation type="submission" date="2019-03" db="EMBL/GenBank/DDBJ databases">
        <title>Genomic Encyclopedia of Type Strains, Phase IV (KMG-IV): sequencing the most valuable type-strain genomes for metagenomic binning, comparative biology and taxonomic classification.</title>
        <authorList>
            <person name="Goeker M."/>
        </authorList>
    </citation>
    <scope>NUCLEOTIDE SEQUENCE [LARGE SCALE GENOMIC DNA]</scope>
    <source>
        <strain evidence="14 15">DSM 100433</strain>
    </source>
</reference>
<dbReference type="PANTHER" id="PTHR43298">
    <property type="entry name" value="MULTIDRUG RESISTANCE PROTEIN NORM-RELATED"/>
    <property type="match status" value="1"/>
</dbReference>
<evidence type="ECO:0000256" key="2">
    <source>
        <dbReference type="ARBA" id="ARBA00004651"/>
    </source>
</evidence>
<comment type="function">
    <text evidence="1">Multidrug efflux pump.</text>
</comment>
<evidence type="ECO:0000256" key="7">
    <source>
        <dbReference type="ARBA" id="ARBA00022475"/>
    </source>
</evidence>
<dbReference type="InterPro" id="IPR002528">
    <property type="entry name" value="MATE_fam"/>
</dbReference>
<keyword evidence="11 13" id="KW-0472">Membrane</keyword>
<evidence type="ECO:0000256" key="9">
    <source>
        <dbReference type="ARBA" id="ARBA00022989"/>
    </source>
</evidence>
<feature type="transmembrane region" description="Helical" evidence="13">
    <location>
        <begin position="139"/>
        <end position="159"/>
    </location>
</feature>
<evidence type="ECO:0000256" key="10">
    <source>
        <dbReference type="ARBA" id="ARBA00023065"/>
    </source>
</evidence>
<proteinExistence type="inferred from homology"/>
<gene>
    <name evidence="14" type="ORF">EDD78_101313</name>
</gene>
<dbReference type="InterPro" id="IPR050222">
    <property type="entry name" value="MATE_MdtK"/>
</dbReference>
<evidence type="ECO:0000256" key="6">
    <source>
        <dbReference type="ARBA" id="ARBA00022449"/>
    </source>
</evidence>
<dbReference type="RefSeq" id="WP_079698226.1">
    <property type="nucleotide sequence ID" value="NZ_JADNAH010000004.1"/>
</dbReference>
<accession>A0A9X8ULD8</accession>